<dbReference type="Gene3D" id="3.30.780.10">
    <property type="entry name" value="SUI1-like domain"/>
    <property type="match status" value="1"/>
</dbReference>
<evidence type="ECO:0000313" key="5">
    <source>
        <dbReference type="EMBL" id="WVN87037.1"/>
    </source>
</evidence>
<comment type="subunit">
    <text evidence="2 4">Interacts with the 40S ribosomal subunit.</text>
</comment>
<dbReference type="Proteomes" id="UP000094043">
    <property type="component" value="Chromosome 2"/>
</dbReference>
<dbReference type="Pfam" id="PF21023">
    <property type="entry name" value="DENR_N"/>
    <property type="match status" value="1"/>
</dbReference>
<reference evidence="5" key="1">
    <citation type="submission" date="2016-06" db="EMBL/GenBank/DDBJ databases">
        <authorList>
            <person name="Cuomo C."/>
            <person name="Litvintseva A."/>
            <person name="Heitman J."/>
            <person name="Chen Y."/>
            <person name="Sun S."/>
            <person name="Springer D."/>
            <person name="Dromer F."/>
            <person name="Young S."/>
            <person name="Zeng Q."/>
            <person name="Chapman S."/>
            <person name="Gujja S."/>
            <person name="Saif S."/>
            <person name="Birren B."/>
        </authorList>
    </citation>
    <scope>NUCLEOTIDE SEQUENCE</scope>
    <source>
        <strain evidence="5">CBS 7841</strain>
    </source>
</reference>
<accession>A0A1E3IRL5</accession>
<name>A0A1E3IRL5_9TREE</name>
<keyword evidence="4" id="KW-0687">Ribonucleoprotein</keyword>
<dbReference type="PANTHER" id="PTHR12789:SF0">
    <property type="entry name" value="DENSITY-REGULATED PROTEIN"/>
    <property type="match status" value="1"/>
</dbReference>
<dbReference type="GO" id="GO:0005840">
    <property type="term" value="C:ribosome"/>
    <property type="evidence" value="ECO:0007669"/>
    <property type="project" value="UniProtKB-KW"/>
</dbReference>
<comment type="similarity">
    <text evidence="1 4">Belongs to the DENR family.</text>
</comment>
<sequence>MVYSMASAVPGPSTKPIHPFYCHICSLPTEYCEFGSSASKCKSWLEEKDRDEFERLYSEGALASKIGTLSVDKQEKLEADAVKLEKKATKKAEAEAQKKQQTKIIIKRSERTKRKHATHIQNLQLFNIDLKKAAKQFAGKFATGSSVSKNPQGEEEIVVQGDVGDEIVEMIKGEVGVLKGLPVDQIVRVEDKKKKAAEEPAA</sequence>
<protein>
    <recommendedName>
        <fullName evidence="3 4">Translation machinery-associated protein 22</fullName>
    </recommendedName>
</protein>
<dbReference type="InterPro" id="IPR046447">
    <property type="entry name" value="DENR_C"/>
</dbReference>
<dbReference type="GO" id="GO:1990904">
    <property type="term" value="C:ribonucleoprotein complex"/>
    <property type="evidence" value="ECO:0007669"/>
    <property type="project" value="UniProtKB-KW"/>
</dbReference>
<reference evidence="5" key="3">
    <citation type="submission" date="2024-01" db="EMBL/GenBank/DDBJ databases">
        <authorList>
            <person name="Coelho M.A."/>
            <person name="David-Palma M."/>
            <person name="Shea T."/>
            <person name="Sun S."/>
            <person name="Cuomo C.A."/>
            <person name="Heitman J."/>
        </authorList>
    </citation>
    <scope>NUCLEOTIDE SEQUENCE</scope>
    <source>
        <strain evidence="5">CBS 7841</strain>
    </source>
</reference>
<dbReference type="GO" id="GO:0005737">
    <property type="term" value="C:cytoplasm"/>
    <property type="evidence" value="ECO:0007669"/>
    <property type="project" value="UniProtKB-SubCell"/>
</dbReference>
<dbReference type="EMBL" id="CP143785">
    <property type="protein sequence ID" value="WVN87037.1"/>
    <property type="molecule type" value="Genomic_DNA"/>
</dbReference>
<dbReference type="InterPro" id="IPR036877">
    <property type="entry name" value="SUI1_dom_sf"/>
</dbReference>
<keyword evidence="6" id="KW-1185">Reference proteome</keyword>
<dbReference type="GO" id="GO:0003729">
    <property type="term" value="F:mRNA binding"/>
    <property type="evidence" value="ECO:0007669"/>
    <property type="project" value="TreeGrafter"/>
</dbReference>
<dbReference type="AlphaFoldDB" id="A0A1E3IRL5"/>
<dbReference type="InterPro" id="IPR005873">
    <property type="entry name" value="DENR_eukaryotes"/>
</dbReference>
<comment type="subcellular location">
    <subcellularLocation>
        <location evidence="4">Cytoplasm</location>
    </subcellularLocation>
</comment>
<dbReference type="InterPro" id="IPR050318">
    <property type="entry name" value="DENR/SUI1_TIF"/>
</dbReference>
<dbReference type="GO" id="GO:0003743">
    <property type="term" value="F:translation initiation factor activity"/>
    <property type="evidence" value="ECO:0007669"/>
    <property type="project" value="InterPro"/>
</dbReference>
<dbReference type="OrthoDB" id="277199at2759"/>
<evidence type="ECO:0000256" key="4">
    <source>
        <dbReference type="RuleBase" id="RU361273"/>
    </source>
</evidence>
<evidence type="ECO:0000313" key="6">
    <source>
        <dbReference type="Proteomes" id="UP000094043"/>
    </source>
</evidence>
<dbReference type="NCBIfam" id="TIGR01159">
    <property type="entry name" value="DRP1"/>
    <property type="match status" value="1"/>
</dbReference>
<dbReference type="VEuPathDB" id="FungiDB:L203_01468"/>
<dbReference type="CDD" id="cd11607">
    <property type="entry name" value="DENR_C"/>
    <property type="match status" value="1"/>
</dbReference>
<dbReference type="KEGG" id="cdep:91086425"/>
<evidence type="ECO:0000256" key="3">
    <source>
        <dbReference type="ARBA" id="ARBA00020058"/>
    </source>
</evidence>
<dbReference type="PROSITE" id="PS50296">
    <property type="entry name" value="SUI1"/>
    <property type="match status" value="1"/>
</dbReference>
<dbReference type="GO" id="GO:0001731">
    <property type="term" value="P:formation of translation preinitiation complex"/>
    <property type="evidence" value="ECO:0007669"/>
    <property type="project" value="TreeGrafter"/>
</dbReference>
<keyword evidence="4" id="KW-0963">Cytoplasm</keyword>
<evidence type="ECO:0000256" key="2">
    <source>
        <dbReference type="ARBA" id="ARBA00011742"/>
    </source>
</evidence>
<evidence type="ECO:0000256" key="1">
    <source>
        <dbReference type="ARBA" id="ARBA00007514"/>
    </source>
</evidence>
<dbReference type="PANTHER" id="PTHR12789">
    <property type="entry name" value="DENSITY-REGULATED PROTEIN HOMOLOG"/>
    <property type="match status" value="1"/>
</dbReference>
<dbReference type="Pfam" id="PF01253">
    <property type="entry name" value="SUI1"/>
    <property type="match status" value="1"/>
</dbReference>
<dbReference type="InterPro" id="IPR001950">
    <property type="entry name" value="SUI1"/>
</dbReference>
<dbReference type="GO" id="GO:0002188">
    <property type="term" value="P:translation reinitiation"/>
    <property type="evidence" value="ECO:0007669"/>
    <property type="project" value="TreeGrafter"/>
</dbReference>
<dbReference type="RefSeq" id="XP_066067737.1">
    <property type="nucleotide sequence ID" value="XM_066211640.1"/>
</dbReference>
<dbReference type="GeneID" id="91086425"/>
<comment type="domain">
    <text evidence="4">The SUI1 domain may be involved in RNA binding.</text>
</comment>
<organism evidence="5 6">
    <name type="scientific">Cryptococcus depauperatus CBS 7841</name>
    <dbReference type="NCBI Taxonomy" id="1295531"/>
    <lineage>
        <taxon>Eukaryota</taxon>
        <taxon>Fungi</taxon>
        <taxon>Dikarya</taxon>
        <taxon>Basidiomycota</taxon>
        <taxon>Agaricomycotina</taxon>
        <taxon>Tremellomycetes</taxon>
        <taxon>Tremellales</taxon>
        <taxon>Cryptococcaceae</taxon>
        <taxon>Cryptococcus</taxon>
    </lineage>
</organism>
<gene>
    <name evidence="5" type="ORF">L203_102213</name>
</gene>
<reference evidence="5" key="2">
    <citation type="journal article" date="2022" name="Elife">
        <title>Obligate sexual reproduction of a homothallic fungus closely related to the Cryptococcus pathogenic species complex.</title>
        <authorList>
            <person name="Passer A.R."/>
            <person name="Clancey S.A."/>
            <person name="Shea T."/>
            <person name="David-Palma M."/>
            <person name="Averette A.F."/>
            <person name="Boekhout T."/>
            <person name="Porcel B.M."/>
            <person name="Nowrousian M."/>
            <person name="Cuomo C.A."/>
            <person name="Sun S."/>
            <person name="Heitman J."/>
            <person name="Coelho M.A."/>
        </authorList>
    </citation>
    <scope>NUCLEOTIDE SEQUENCE</scope>
    <source>
        <strain evidence="5">CBS 7841</strain>
    </source>
</reference>
<proteinExistence type="inferred from homology"/>
<dbReference type="InterPro" id="IPR048517">
    <property type="entry name" value="DENR_N"/>
</dbReference>
<keyword evidence="4" id="KW-0689">Ribosomal protein</keyword>
<dbReference type="SUPFAM" id="SSF55159">
    <property type="entry name" value="eIF1-like"/>
    <property type="match status" value="1"/>
</dbReference>